<dbReference type="GO" id="GO:0006974">
    <property type="term" value="P:DNA damage response"/>
    <property type="evidence" value="ECO:0007669"/>
    <property type="project" value="TreeGrafter"/>
</dbReference>
<feature type="compositionally biased region" description="Acidic residues" evidence="3">
    <location>
        <begin position="232"/>
        <end position="241"/>
    </location>
</feature>
<dbReference type="InterPro" id="IPR005824">
    <property type="entry name" value="KOW"/>
</dbReference>
<dbReference type="OrthoDB" id="10266249at2759"/>
<evidence type="ECO:0000313" key="6">
    <source>
        <dbReference type="Proteomes" id="UP000198406"/>
    </source>
</evidence>
<dbReference type="Pfam" id="PF00467">
    <property type="entry name" value="KOW"/>
    <property type="match status" value="1"/>
</dbReference>
<keyword evidence="6" id="KW-1185">Reference proteome</keyword>
<evidence type="ECO:0000259" key="4">
    <source>
        <dbReference type="PROSITE" id="PS00028"/>
    </source>
</evidence>
<dbReference type="InterPro" id="IPR037321">
    <property type="entry name" value="KIN17-like"/>
</dbReference>
<feature type="domain" description="C2H2-type" evidence="4">
    <location>
        <begin position="28"/>
        <end position="50"/>
    </location>
</feature>
<dbReference type="InterPro" id="IPR013087">
    <property type="entry name" value="Znf_C2H2_type"/>
</dbReference>
<dbReference type="EMBL" id="BDSP01000186">
    <property type="protein sequence ID" value="GAX22634.1"/>
    <property type="molecule type" value="Genomic_DNA"/>
</dbReference>
<feature type="compositionally biased region" description="Basic and acidic residues" evidence="3">
    <location>
        <begin position="257"/>
        <end position="275"/>
    </location>
</feature>
<evidence type="ECO:0000256" key="2">
    <source>
        <dbReference type="SAM" id="Coils"/>
    </source>
</evidence>
<dbReference type="InterPro" id="IPR056767">
    <property type="entry name" value="C2H2-Znf_KIN17"/>
</dbReference>
<dbReference type="SUPFAM" id="SSF57667">
    <property type="entry name" value="beta-beta-alpha zinc fingers"/>
    <property type="match status" value="1"/>
</dbReference>
<keyword evidence="2" id="KW-0175">Coiled coil</keyword>
<dbReference type="AlphaFoldDB" id="A0A1Z5K8R2"/>
<dbReference type="GO" id="GO:0005634">
    <property type="term" value="C:nucleus"/>
    <property type="evidence" value="ECO:0007669"/>
    <property type="project" value="TreeGrafter"/>
</dbReference>
<name>A0A1Z5K8R2_FISSO</name>
<dbReference type="GO" id="GO:0003690">
    <property type="term" value="F:double-stranded DNA binding"/>
    <property type="evidence" value="ECO:0007669"/>
    <property type="project" value="TreeGrafter"/>
</dbReference>
<evidence type="ECO:0000256" key="3">
    <source>
        <dbReference type="SAM" id="MobiDB-lite"/>
    </source>
</evidence>
<sequence length="400" mass="46266">MPKAEKGSLKDIGKRIKAKGLQKLRFWCEMCAKQCRDANGFKCHLTSESHLRQMKLFSENANSIVRQKSNEFEKLFLDTLRLRHSTVMVNANNVYQEIIRDKQHVHMNATHWATLSDFVQYLGKMGKAKVEETERGWYIQYRPVQTIQQQEEAVRRQQQAAADEQAEEAYQEKMMQLRQEQLAQIMGTSKVSEPTELEKERTEQIKVQLSSKGLQPNNNNNSSNKRKVSIFGDDDEDDDSANDQVESRPVGPPPIPETKESTKKQRLTDEKDSNSKHVKASTTNAENDEEEPWLIKGILVRIIQKKSEYFKQKAVIDQLSDPFTAQVTLLQDESIRLSFDQRHLETVVPKEDNAKVYIVRGPDRGSKAKVVHVDKKKQRALLRIHDRQVELDLDDFSARY</sequence>
<protein>
    <submittedName>
        <fullName evidence="5">DNA/RNA-binding protein KIN17</fullName>
    </submittedName>
</protein>
<feature type="region of interest" description="Disordered" evidence="3">
    <location>
        <begin position="190"/>
        <end position="287"/>
    </location>
</feature>
<gene>
    <name evidence="5" type="ORF">FisN_17Lh126</name>
</gene>
<dbReference type="Gene3D" id="1.10.10.2030">
    <property type="entry name" value="DNA/RNA-binding protein Kin17, conserved domain"/>
    <property type="match status" value="1"/>
</dbReference>
<proteinExistence type="inferred from homology"/>
<dbReference type="Gene3D" id="2.30.30.140">
    <property type="match status" value="1"/>
</dbReference>
<dbReference type="PROSITE" id="PS00028">
    <property type="entry name" value="ZINC_FINGER_C2H2_1"/>
    <property type="match status" value="1"/>
</dbReference>
<dbReference type="Pfam" id="PF25095">
    <property type="entry name" value="C2H2-zf_KIN17"/>
    <property type="match status" value="1"/>
</dbReference>
<feature type="compositionally biased region" description="Polar residues" evidence="3">
    <location>
        <begin position="205"/>
        <end position="216"/>
    </location>
</feature>
<dbReference type="InterPro" id="IPR041330">
    <property type="entry name" value="KN17_SH3"/>
</dbReference>
<dbReference type="Pfam" id="PF18131">
    <property type="entry name" value="KN17_SH3"/>
    <property type="match status" value="1"/>
</dbReference>
<dbReference type="InParanoid" id="A0A1Z5K8R2"/>
<dbReference type="Proteomes" id="UP000198406">
    <property type="component" value="Unassembled WGS sequence"/>
</dbReference>
<evidence type="ECO:0000313" key="5">
    <source>
        <dbReference type="EMBL" id="GAX22634.1"/>
    </source>
</evidence>
<dbReference type="InterPro" id="IPR038254">
    <property type="entry name" value="KIN17_WH-like_sf"/>
</dbReference>
<dbReference type="InterPro" id="IPR019447">
    <property type="entry name" value="DNA/RNA-bd_Kin17_WH-like_dom"/>
</dbReference>
<feature type="coiled-coil region" evidence="2">
    <location>
        <begin position="147"/>
        <end position="180"/>
    </location>
</feature>
<dbReference type="PANTHER" id="PTHR12805:SF0">
    <property type="entry name" value="DNA_RNA-BINDING PROTEIN KIN17"/>
    <property type="match status" value="1"/>
</dbReference>
<reference evidence="5 6" key="1">
    <citation type="journal article" date="2015" name="Plant Cell">
        <title>Oil accumulation by the oleaginous diatom Fistulifera solaris as revealed by the genome and transcriptome.</title>
        <authorList>
            <person name="Tanaka T."/>
            <person name="Maeda Y."/>
            <person name="Veluchamy A."/>
            <person name="Tanaka M."/>
            <person name="Abida H."/>
            <person name="Marechal E."/>
            <person name="Bowler C."/>
            <person name="Muto M."/>
            <person name="Sunaga Y."/>
            <person name="Tanaka M."/>
            <person name="Yoshino T."/>
            <person name="Taniguchi T."/>
            <person name="Fukuda Y."/>
            <person name="Nemoto M."/>
            <person name="Matsumoto M."/>
            <person name="Wong P.S."/>
            <person name="Aburatani S."/>
            <person name="Fujibuchi W."/>
        </authorList>
    </citation>
    <scope>NUCLEOTIDE SEQUENCE [LARGE SCALE GENOMIC DNA]</scope>
    <source>
        <strain evidence="5 6">JPCC DA0580</strain>
    </source>
</reference>
<dbReference type="SMART" id="SM01253">
    <property type="entry name" value="Kin17_mid"/>
    <property type="match status" value="1"/>
</dbReference>
<dbReference type="InterPro" id="IPR036236">
    <property type="entry name" value="Znf_C2H2_sf"/>
</dbReference>
<accession>A0A1Z5K8R2</accession>
<dbReference type="InterPro" id="IPR014722">
    <property type="entry name" value="Rib_uL2_dom2"/>
</dbReference>
<organism evidence="5 6">
    <name type="scientific">Fistulifera solaris</name>
    <name type="common">Oleaginous diatom</name>
    <dbReference type="NCBI Taxonomy" id="1519565"/>
    <lineage>
        <taxon>Eukaryota</taxon>
        <taxon>Sar</taxon>
        <taxon>Stramenopiles</taxon>
        <taxon>Ochrophyta</taxon>
        <taxon>Bacillariophyta</taxon>
        <taxon>Bacillariophyceae</taxon>
        <taxon>Bacillariophycidae</taxon>
        <taxon>Naviculales</taxon>
        <taxon>Naviculaceae</taxon>
        <taxon>Fistulifera</taxon>
    </lineage>
</organism>
<comment type="similarity">
    <text evidence="1">Belongs to the KIN17 family.</text>
</comment>
<dbReference type="SMART" id="SM00739">
    <property type="entry name" value="KOW"/>
    <property type="match status" value="1"/>
</dbReference>
<evidence type="ECO:0000256" key="1">
    <source>
        <dbReference type="ARBA" id="ARBA00008517"/>
    </source>
</evidence>
<dbReference type="PANTHER" id="PTHR12805">
    <property type="entry name" value="KIN17 KIN, ANTIGENIC DETERMINANT OF RECA PROTEIN HOMOLOG"/>
    <property type="match status" value="1"/>
</dbReference>
<dbReference type="FunCoup" id="A0A1Z5K8R2">
    <property type="interactions" value="556"/>
</dbReference>
<comment type="caution">
    <text evidence="5">The sequence shown here is derived from an EMBL/GenBank/DDBJ whole genome shotgun (WGS) entry which is preliminary data.</text>
</comment>
<dbReference type="Pfam" id="PF10357">
    <property type="entry name" value="WH_KIN17"/>
    <property type="match status" value="1"/>
</dbReference>
<dbReference type="GO" id="GO:0006260">
    <property type="term" value="P:DNA replication"/>
    <property type="evidence" value="ECO:0007669"/>
    <property type="project" value="TreeGrafter"/>
</dbReference>
<dbReference type="Gene3D" id="2.30.30.30">
    <property type="match status" value="1"/>
</dbReference>